<accession>M5VI50</accession>
<dbReference type="AlphaFoldDB" id="M5VI50"/>
<evidence type="ECO:0000313" key="1">
    <source>
        <dbReference type="EMBL" id="ONH91427.1"/>
    </source>
</evidence>
<protein>
    <submittedName>
        <fullName evidence="1">Uncharacterized protein</fullName>
    </submittedName>
</protein>
<organism evidence="1 2">
    <name type="scientific">Prunus persica</name>
    <name type="common">Peach</name>
    <name type="synonym">Amygdalus persica</name>
    <dbReference type="NCBI Taxonomy" id="3760"/>
    <lineage>
        <taxon>Eukaryota</taxon>
        <taxon>Viridiplantae</taxon>
        <taxon>Streptophyta</taxon>
        <taxon>Embryophyta</taxon>
        <taxon>Tracheophyta</taxon>
        <taxon>Spermatophyta</taxon>
        <taxon>Magnoliopsida</taxon>
        <taxon>eudicotyledons</taxon>
        <taxon>Gunneridae</taxon>
        <taxon>Pentapetalae</taxon>
        <taxon>rosids</taxon>
        <taxon>fabids</taxon>
        <taxon>Rosales</taxon>
        <taxon>Rosaceae</taxon>
        <taxon>Amygdaloideae</taxon>
        <taxon>Amygdaleae</taxon>
        <taxon>Prunus</taxon>
    </lineage>
</organism>
<sequence>MAGFCKEDDARWLQLEKRRRLSRRRRRSLGLARKTTLAGFSKEDDVGWVLQGRRRSLAVGLFGQFLIFLIFKIVK</sequence>
<dbReference type="Proteomes" id="UP000006882">
    <property type="component" value="Chromosome G8"/>
</dbReference>
<dbReference type="Gramene" id="ONH91427">
    <property type="protein sequence ID" value="ONH91427"/>
    <property type="gene ID" value="PRUPE_8G113700"/>
</dbReference>
<keyword evidence="2" id="KW-1185">Reference proteome</keyword>
<dbReference type="EMBL" id="CM007658">
    <property type="protein sequence ID" value="ONH91427.1"/>
    <property type="molecule type" value="Genomic_DNA"/>
</dbReference>
<reference evidence="1 2" key="1">
    <citation type="journal article" date="2013" name="Nat. Genet.">
        <title>The high-quality draft genome of peach (Prunus persica) identifies unique patterns of genetic diversity, domestication and genome evolution.</title>
        <authorList>
            <consortium name="International Peach Genome Initiative"/>
            <person name="Verde I."/>
            <person name="Abbott A.G."/>
            <person name="Scalabrin S."/>
            <person name="Jung S."/>
            <person name="Shu S."/>
            <person name="Marroni F."/>
            <person name="Zhebentyayeva T."/>
            <person name="Dettori M.T."/>
            <person name="Grimwood J."/>
            <person name="Cattonaro F."/>
            <person name="Zuccolo A."/>
            <person name="Rossini L."/>
            <person name="Jenkins J."/>
            <person name="Vendramin E."/>
            <person name="Meisel L.A."/>
            <person name="Decroocq V."/>
            <person name="Sosinski B."/>
            <person name="Prochnik S."/>
            <person name="Mitros T."/>
            <person name="Policriti A."/>
            <person name="Cipriani G."/>
            <person name="Dondini L."/>
            <person name="Ficklin S."/>
            <person name="Goodstein D.M."/>
            <person name="Xuan P."/>
            <person name="Del Fabbro C."/>
            <person name="Aramini V."/>
            <person name="Copetti D."/>
            <person name="Gonzalez S."/>
            <person name="Horner D.S."/>
            <person name="Falchi R."/>
            <person name="Lucas S."/>
            <person name="Mica E."/>
            <person name="Maldonado J."/>
            <person name="Lazzari B."/>
            <person name="Bielenberg D."/>
            <person name="Pirona R."/>
            <person name="Miculan M."/>
            <person name="Barakat A."/>
            <person name="Testolin R."/>
            <person name="Stella A."/>
            <person name="Tartarini S."/>
            <person name="Tonutti P."/>
            <person name="Arus P."/>
            <person name="Orellana A."/>
            <person name="Wells C."/>
            <person name="Main D."/>
            <person name="Vizzotto G."/>
            <person name="Silva H."/>
            <person name="Salamini F."/>
            <person name="Schmutz J."/>
            <person name="Morgante M."/>
            <person name="Rokhsar D.S."/>
        </authorList>
    </citation>
    <scope>NUCLEOTIDE SEQUENCE [LARGE SCALE GENOMIC DNA]</scope>
    <source>
        <strain evidence="2">cv. Nemared</strain>
    </source>
</reference>
<evidence type="ECO:0000313" key="2">
    <source>
        <dbReference type="Proteomes" id="UP000006882"/>
    </source>
</evidence>
<proteinExistence type="predicted"/>
<dbReference type="HOGENOM" id="CLU_2675721_0_0_1"/>
<name>M5VI50_PRUPE</name>
<gene>
    <name evidence="1" type="ORF">PRUPE_8G113700</name>
</gene>